<dbReference type="Proteomes" id="UP000007374">
    <property type="component" value="Unassembled WGS sequence"/>
</dbReference>
<sequence>MTDIEDVLARIDQDRDQTLTEFLRLLEIPSISSDPSGAAGIGEAAGWLKRKLSSMGFEARVVATEGHPLVLAHSRAEESDPGPRLLFYGHYDVQPVGDEDQWSHSPFKPKLVEEAGVTRIYARGASDSKSQLWSFIEALRCWREVQGRFPGQVTILLEGEEESGSASLPAFIEAYRSELACDVAFICDSDMWSPTQPAVTTQLKGLLHEKVTLFGPNPDLHSGYFGAVAVNPIRILSGLLAALHDSEGCVAIDGFYDNVKEIPADLRTQWQALSKEAHQLDSADLRGGLVEHGYTPLEAIWGRPTLDFNGITGGNQGPGERSVLPASASVRLSFRLVDGQDPADVREKFRHFIRARVPEGCRVEFEGSEGSRAVAMSPDNPFVQAVARGMEREWSTPTILKGSGGSIPLAEMFSDVLGIDCIVLGFILSSDAIHAPDEHYDTLRLHKGIRSWVRILDEVRTLRG</sequence>
<dbReference type="AlphaFoldDB" id="K2N6W9"/>
<keyword evidence="3" id="KW-0378">Hydrolase</keyword>
<dbReference type="Gene3D" id="3.30.70.360">
    <property type="match status" value="1"/>
</dbReference>
<keyword evidence="6" id="KW-1185">Reference proteome</keyword>
<comment type="caution">
    <text evidence="5">The sequence shown here is derived from an EMBL/GenBank/DDBJ whole genome shotgun (WGS) entry which is preliminary data.</text>
</comment>
<dbReference type="Pfam" id="PF01546">
    <property type="entry name" value="Peptidase_M20"/>
    <property type="match status" value="1"/>
</dbReference>
<evidence type="ECO:0000313" key="5">
    <source>
        <dbReference type="EMBL" id="EKF43223.1"/>
    </source>
</evidence>
<dbReference type="OrthoDB" id="9761532at2"/>
<protein>
    <recommendedName>
        <fullName evidence="4">Peptidase M20 dimerisation domain-containing protein</fullName>
    </recommendedName>
</protein>
<dbReference type="Pfam" id="PF07687">
    <property type="entry name" value="M20_dimer"/>
    <property type="match status" value="1"/>
</dbReference>
<accession>K2N6W9</accession>
<dbReference type="GO" id="GO:0008233">
    <property type="term" value="F:peptidase activity"/>
    <property type="evidence" value="ECO:0007669"/>
    <property type="project" value="UniProtKB-KW"/>
</dbReference>
<keyword evidence="2" id="KW-0479">Metal-binding</keyword>
<dbReference type="GO" id="GO:0046872">
    <property type="term" value="F:metal ion binding"/>
    <property type="evidence" value="ECO:0007669"/>
    <property type="project" value="UniProtKB-KW"/>
</dbReference>
<gene>
    <name evidence="5" type="ORF">NA8A_07799</name>
</gene>
<dbReference type="EMBL" id="AMSI01000004">
    <property type="protein sequence ID" value="EKF43223.1"/>
    <property type="molecule type" value="Genomic_DNA"/>
</dbReference>
<evidence type="ECO:0000256" key="2">
    <source>
        <dbReference type="ARBA" id="ARBA00022723"/>
    </source>
</evidence>
<dbReference type="NCBIfam" id="NF006579">
    <property type="entry name" value="PRK09104.1"/>
    <property type="match status" value="1"/>
</dbReference>
<keyword evidence="1" id="KW-0645">Protease</keyword>
<reference evidence="5 6" key="1">
    <citation type="journal article" date="2012" name="J. Bacteriol.">
        <title>Genome Sequence of Nitratireductor indicus Type Strain C115.</title>
        <authorList>
            <person name="Lai Q."/>
            <person name="Li G."/>
            <person name="Yu Z."/>
            <person name="Shao Z."/>
        </authorList>
    </citation>
    <scope>NUCLEOTIDE SEQUENCE [LARGE SCALE GENOMIC DNA]</scope>
    <source>
        <strain evidence="5 6">C115</strain>
    </source>
</reference>
<evidence type="ECO:0000259" key="4">
    <source>
        <dbReference type="Pfam" id="PF07687"/>
    </source>
</evidence>
<dbReference type="PANTHER" id="PTHR43270">
    <property type="entry name" value="BETA-ALA-HIS DIPEPTIDASE"/>
    <property type="match status" value="1"/>
</dbReference>
<dbReference type="Gene3D" id="3.40.630.10">
    <property type="entry name" value="Zn peptidases"/>
    <property type="match status" value="1"/>
</dbReference>
<dbReference type="GO" id="GO:0006508">
    <property type="term" value="P:proteolysis"/>
    <property type="evidence" value="ECO:0007669"/>
    <property type="project" value="UniProtKB-KW"/>
</dbReference>
<dbReference type="SUPFAM" id="SSF53187">
    <property type="entry name" value="Zn-dependent exopeptidases"/>
    <property type="match status" value="1"/>
</dbReference>
<evidence type="ECO:0000256" key="3">
    <source>
        <dbReference type="ARBA" id="ARBA00022801"/>
    </source>
</evidence>
<dbReference type="InterPro" id="IPR002933">
    <property type="entry name" value="Peptidase_M20"/>
</dbReference>
<evidence type="ECO:0000313" key="6">
    <source>
        <dbReference type="Proteomes" id="UP000007374"/>
    </source>
</evidence>
<dbReference type="PANTHER" id="PTHR43270:SF12">
    <property type="entry name" value="SUCCINYL-DIAMINOPIMELATE DESUCCINYLASE"/>
    <property type="match status" value="1"/>
</dbReference>
<name>K2N6W9_9HYPH</name>
<dbReference type="RefSeq" id="WP_009756377.1">
    <property type="nucleotide sequence ID" value="NZ_AMSI01000004.1"/>
</dbReference>
<feature type="domain" description="Peptidase M20 dimerisation" evidence="4">
    <location>
        <begin position="203"/>
        <end position="360"/>
    </location>
</feature>
<dbReference type="InterPro" id="IPR011650">
    <property type="entry name" value="Peptidase_M20_dimer"/>
</dbReference>
<organism evidence="5 6">
    <name type="scientific">Nitratireductor indicus C115</name>
    <dbReference type="NCBI Taxonomy" id="1231190"/>
    <lineage>
        <taxon>Bacteria</taxon>
        <taxon>Pseudomonadati</taxon>
        <taxon>Pseudomonadota</taxon>
        <taxon>Alphaproteobacteria</taxon>
        <taxon>Hyphomicrobiales</taxon>
        <taxon>Phyllobacteriaceae</taxon>
        <taxon>Nitratireductor</taxon>
    </lineage>
</organism>
<proteinExistence type="predicted"/>
<dbReference type="PATRIC" id="fig|1231190.3.peg.1636"/>
<dbReference type="InterPro" id="IPR051458">
    <property type="entry name" value="Cyt/Met_Dipeptidase"/>
</dbReference>
<evidence type="ECO:0000256" key="1">
    <source>
        <dbReference type="ARBA" id="ARBA00022670"/>
    </source>
</evidence>
<dbReference type="STRING" id="721133.SAMN05216176_105258"/>
<dbReference type="eggNOG" id="COG0624">
    <property type="taxonomic scope" value="Bacteria"/>
</dbReference>